<organism evidence="2 3">
    <name type="scientific">Habropoda laboriosa</name>
    <dbReference type="NCBI Taxonomy" id="597456"/>
    <lineage>
        <taxon>Eukaryota</taxon>
        <taxon>Metazoa</taxon>
        <taxon>Ecdysozoa</taxon>
        <taxon>Arthropoda</taxon>
        <taxon>Hexapoda</taxon>
        <taxon>Insecta</taxon>
        <taxon>Pterygota</taxon>
        <taxon>Neoptera</taxon>
        <taxon>Endopterygota</taxon>
        <taxon>Hymenoptera</taxon>
        <taxon>Apocrita</taxon>
        <taxon>Aculeata</taxon>
        <taxon>Apoidea</taxon>
        <taxon>Anthophila</taxon>
        <taxon>Apidae</taxon>
        <taxon>Habropoda</taxon>
    </lineage>
</organism>
<evidence type="ECO:0000313" key="3">
    <source>
        <dbReference type="Proteomes" id="UP000053825"/>
    </source>
</evidence>
<feature type="compositionally biased region" description="Basic and acidic residues" evidence="1">
    <location>
        <begin position="484"/>
        <end position="522"/>
    </location>
</feature>
<sequence>MTNYFLPKFRLPQLKDHHPQASLQNDTGDISEITFTTRKPEAAFSTYKTHSNLYLPVNKGFTRIRPGRSSIPPRLRFPNRYTGIRRRRQLQRSGVKSSHVGRSYDLSKNHIDSQHVETIQGPAEAFDDGAIHLEPVYRVTKNKNVFDSIIDVLQRMFDPPKSVGPLVGPFNFPGVGDKVYIRLLEPIRPDNLVVRLVTHLSAADVESVLDKDILPIGGLPLVDQKTIALPNEGLTNSHETHEQHHSEIHLIPEDSVLSSSSNVAQASKASPGRNSAHANSYPSGGHFRTYKIQFKPGEVNSIERVRYQKRNPSVISSGRNNHVSPIARDQVNETRSNPRAHRYPHSYDQVYQFHSPANATSKENFEPLTIDFHTFHDSINVSTPEVYNKSMAAYEAYPSFEIVNTQTPVEIDEDRLGNYTESAEDRPRYSIKFASKNMRYLNLDGSVESAITEGSNEGFRPMEMPPVTSFDPYWDRFRRMHVETSESSKDYPQERSGKNSEELSEVERKSSGEEANDSEKRNGSRRTGRKGSRCCSEEKDENKRTKSSYDEEQHGPSINNSASSVRSAPRNGSTNSLMLHRLQSSLKNSTRGETFES</sequence>
<feature type="compositionally biased region" description="Basic residues" evidence="1">
    <location>
        <begin position="523"/>
        <end position="532"/>
    </location>
</feature>
<gene>
    <name evidence="2" type="ORF">WH47_11726</name>
</gene>
<dbReference type="EMBL" id="KQ414633">
    <property type="protein sequence ID" value="KOC67073.1"/>
    <property type="molecule type" value="Genomic_DNA"/>
</dbReference>
<feature type="compositionally biased region" description="Polar residues" evidence="1">
    <location>
        <begin position="556"/>
        <end position="597"/>
    </location>
</feature>
<keyword evidence="3" id="KW-1185">Reference proteome</keyword>
<accession>A0A0L7R8B4</accession>
<name>A0A0L7R8B4_9HYME</name>
<feature type="region of interest" description="Disordered" evidence="1">
    <location>
        <begin position="259"/>
        <end position="282"/>
    </location>
</feature>
<evidence type="ECO:0000256" key="1">
    <source>
        <dbReference type="SAM" id="MobiDB-lite"/>
    </source>
</evidence>
<protein>
    <submittedName>
        <fullName evidence="2">Uncharacterized protein</fullName>
    </submittedName>
</protein>
<dbReference type="Proteomes" id="UP000053825">
    <property type="component" value="Unassembled WGS sequence"/>
</dbReference>
<proteinExistence type="predicted"/>
<feature type="compositionally biased region" description="Basic and acidic residues" evidence="1">
    <location>
        <begin position="535"/>
        <end position="554"/>
    </location>
</feature>
<dbReference type="AlphaFoldDB" id="A0A0L7R8B4"/>
<feature type="region of interest" description="Disordered" evidence="1">
    <location>
        <begin position="484"/>
        <end position="597"/>
    </location>
</feature>
<evidence type="ECO:0000313" key="2">
    <source>
        <dbReference type="EMBL" id="KOC67073.1"/>
    </source>
</evidence>
<reference evidence="2 3" key="1">
    <citation type="submission" date="2015-07" db="EMBL/GenBank/DDBJ databases">
        <title>The genome of Habropoda laboriosa.</title>
        <authorList>
            <person name="Pan H."/>
            <person name="Kapheim K."/>
        </authorList>
    </citation>
    <scope>NUCLEOTIDE SEQUENCE [LARGE SCALE GENOMIC DNA]</scope>
    <source>
        <strain evidence="2">0110345459</strain>
    </source>
</reference>